<dbReference type="PROSITE" id="PS51297">
    <property type="entry name" value="K_BOX"/>
    <property type="match status" value="1"/>
</dbReference>
<keyword evidence="3" id="KW-0238">DNA-binding</keyword>
<dbReference type="GO" id="GO:0045944">
    <property type="term" value="P:positive regulation of transcription by RNA polymerase II"/>
    <property type="evidence" value="ECO:0007669"/>
    <property type="project" value="InterPro"/>
</dbReference>
<keyword evidence="4" id="KW-0804">Transcription</keyword>
<dbReference type="Gene3D" id="3.40.1810.10">
    <property type="entry name" value="Transcription factor, MADS-box"/>
    <property type="match status" value="1"/>
</dbReference>
<feature type="domain" description="K-box" evidence="8">
    <location>
        <begin position="86"/>
        <end position="176"/>
    </location>
</feature>
<reference evidence="9" key="2">
    <citation type="submission" date="2023-06" db="EMBL/GenBank/DDBJ databases">
        <authorList>
            <person name="Swenson N.G."/>
            <person name="Wegrzyn J.L."/>
            <person name="Mcevoy S.L."/>
        </authorList>
    </citation>
    <scope>NUCLEOTIDE SEQUENCE</scope>
    <source>
        <strain evidence="9">NS2018</strain>
        <tissue evidence="9">Leaf</tissue>
    </source>
</reference>
<dbReference type="GO" id="GO:0046983">
    <property type="term" value="F:protein dimerization activity"/>
    <property type="evidence" value="ECO:0007669"/>
    <property type="project" value="InterPro"/>
</dbReference>
<dbReference type="GO" id="GO:0005634">
    <property type="term" value="C:nucleus"/>
    <property type="evidence" value="ECO:0007669"/>
    <property type="project" value="UniProtKB-SubCell"/>
</dbReference>
<dbReference type="EMBL" id="JAUESC010000387">
    <property type="protein sequence ID" value="KAK0574806.1"/>
    <property type="molecule type" value="Genomic_DNA"/>
</dbReference>
<evidence type="ECO:0000259" key="8">
    <source>
        <dbReference type="PROSITE" id="PS51297"/>
    </source>
</evidence>
<dbReference type="InterPro" id="IPR002487">
    <property type="entry name" value="TF_Kbox"/>
</dbReference>
<reference evidence="9" key="1">
    <citation type="journal article" date="2022" name="Plant J.">
        <title>Strategies of tolerance reflected in two North American maple genomes.</title>
        <authorList>
            <person name="McEvoy S.L."/>
            <person name="Sezen U.U."/>
            <person name="Trouern-Trend A."/>
            <person name="McMahon S.M."/>
            <person name="Schaberg P.G."/>
            <person name="Yang J."/>
            <person name="Wegrzyn J.L."/>
            <person name="Swenson N.G."/>
        </authorList>
    </citation>
    <scope>NUCLEOTIDE SEQUENCE</scope>
    <source>
        <strain evidence="9">NS2018</strain>
    </source>
</reference>
<evidence type="ECO:0000256" key="3">
    <source>
        <dbReference type="ARBA" id="ARBA00023125"/>
    </source>
</evidence>
<dbReference type="AlphaFoldDB" id="A0AA39RKD1"/>
<dbReference type="InterPro" id="IPR050142">
    <property type="entry name" value="MADS-box/MEF2_TF"/>
</dbReference>
<comment type="caution">
    <text evidence="9">The sequence shown here is derived from an EMBL/GenBank/DDBJ whole genome shotgun (WGS) entry which is preliminary data.</text>
</comment>
<dbReference type="PROSITE" id="PS00350">
    <property type="entry name" value="MADS_BOX_1"/>
    <property type="match status" value="1"/>
</dbReference>
<proteinExistence type="predicted"/>
<keyword evidence="2" id="KW-0805">Transcription regulation</keyword>
<feature type="domain" description="MADS-box" evidence="7">
    <location>
        <begin position="1"/>
        <end position="61"/>
    </location>
</feature>
<dbReference type="Pfam" id="PF00319">
    <property type="entry name" value="SRF-TF"/>
    <property type="match status" value="1"/>
</dbReference>
<dbReference type="InterPro" id="IPR002100">
    <property type="entry name" value="TF_MADSbox"/>
</dbReference>
<name>A0AA39RKD1_ACESA</name>
<evidence type="ECO:0000313" key="10">
    <source>
        <dbReference type="Proteomes" id="UP001168877"/>
    </source>
</evidence>
<keyword evidence="5" id="KW-0539">Nucleus</keyword>
<dbReference type="GO" id="GO:0003700">
    <property type="term" value="F:DNA-binding transcription factor activity"/>
    <property type="evidence" value="ECO:0007669"/>
    <property type="project" value="InterPro"/>
</dbReference>
<sequence>MGRRKLQLKRIENKSSRQVTFSKRRGGLIKKARELAVLCDVDVALVVFSSRGRLYEFSSTNSLPCILDRYQRRFDEEAVSLNSVNAEGSHSKYSNRLSHAQLLQIVQRQLEGPNFEQMTVTDLVQLEKQLDATLTQTRARKLELMMESLKTLQEKERMLREEKENLEKELAAAKNGQDTTAAMTMAMATLPLLR</sequence>
<evidence type="ECO:0000256" key="2">
    <source>
        <dbReference type="ARBA" id="ARBA00023015"/>
    </source>
</evidence>
<keyword evidence="10" id="KW-1185">Reference proteome</keyword>
<feature type="coiled-coil region" evidence="6">
    <location>
        <begin position="142"/>
        <end position="176"/>
    </location>
</feature>
<keyword evidence="6" id="KW-0175">Coiled coil</keyword>
<evidence type="ECO:0000256" key="6">
    <source>
        <dbReference type="SAM" id="Coils"/>
    </source>
</evidence>
<organism evidence="9 10">
    <name type="scientific">Acer saccharum</name>
    <name type="common">Sugar maple</name>
    <dbReference type="NCBI Taxonomy" id="4024"/>
    <lineage>
        <taxon>Eukaryota</taxon>
        <taxon>Viridiplantae</taxon>
        <taxon>Streptophyta</taxon>
        <taxon>Embryophyta</taxon>
        <taxon>Tracheophyta</taxon>
        <taxon>Spermatophyta</taxon>
        <taxon>Magnoliopsida</taxon>
        <taxon>eudicotyledons</taxon>
        <taxon>Gunneridae</taxon>
        <taxon>Pentapetalae</taxon>
        <taxon>rosids</taxon>
        <taxon>malvids</taxon>
        <taxon>Sapindales</taxon>
        <taxon>Sapindaceae</taxon>
        <taxon>Hippocastanoideae</taxon>
        <taxon>Acereae</taxon>
        <taxon>Acer</taxon>
    </lineage>
</organism>
<evidence type="ECO:0000256" key="5">
    <source>
        <dbReference type="ARBA" id="ARBA00023242"/>
    </source>
</evidence>
<dbReference type="InterPro" id="IPR033896">
    <property type="entry name" value="MEF2-like_N"/>
</dbReference>
<dbReference type="Pfam" id="PF01486">
    <property type="entry name" value="K-box"/>
    <property type="match status" value="1"/>
</dbReference>
<dbReference type="PROSITE" id="PS50066">
    <property type="entry name" value="MADS_BOX_2"/>
    <property type="match status" value="1"/>
</dbReference>
<evidence type="ECO:0000259" key="7">
    <source>
        <dbReference type="PROSITE" id="PS50066"/>
    </source>
</evidence>
<dbReference type="SUPFAM" id="SSF55455">
    <property type="entry name" value="SRF-like"/>
    <property type="match status" value="1"/>
</dbReference>
<dbReference type="PRINTS" id="PR00404">
    <property type="entry name" value="MADSDOMAIN"/>
</dbReference>
<accession>A0AA39RKD1</accession>
<evidence type="ECO:0000313" key="9">
    <source>
        <dbReference type="EMBL" id="KAK0574806.1"/>
    </source>
</evidence>
<dbReference type="PANTHER" id="PTHR48019">
    <property type="entry name" value="SERUM RESPONSE FACTOR HOMOLOG"/>
    <property type="match status" value="1"/>
</dbReference>
<dbReference type="InterPro" id="IPR036879">
    <property type="entry name" value="TF_MADSbox_sf"/>
</dbReference>
<dbReference type="SMART" id="SM00432">
    <property type="entry name" value="MADS"/>
    <property type="match status" value="1"/>
</dbReference>
<dbReference type="CDD" id="cd00265">
    <property type="entry name" value="MADS_MEF2_like"/>
    <property type="match status" value="1"/>
</dbReference>
<dbReference type="Proteomes" id="UP001168877">
    <property type="component" value="Unassembled WGS sequence"/>
</dbReference>
<evidence type="ECO:0000256" key="1">
    <source>
        <dbReference type="ARBA" id="ARBA00004123"/>
    </source>
</evidence>
<protein>
    <recommendedName>
        <fullName evidence="11">Flowering locus C</fullName>
    </recommendedName>
</protein>
<comment type="subcellular location">
    <subcellularLocation>
        <location evidence="1">Nucleus</location>
    </subcellularLocation>
</comment>
<evidence type="ECO:0000256" key="4">
    <source>
        <dbReference type="ARBA" id="ARBA00023163"/>
    </source>
</evidence>
<evidence type="ECO:0008006" key="11">
    <source>
        <dbReference type="Google" id="ProtNLM"/>
    </source>
</evidence>
<dbReference type="GO" id="GO:0000977">
    <property type="term" value="F:RNA polymerase II transcription regulatory region sequence-specific DNA binding"/>
    <property type="evidence" value="ECO:0007669"/>
    <property type="project" value="InterPro"/>
</dbReference>
<gene>
    <name evidence="9" type="ORF">LWI29_029412</name>
</gene>